<dbReference type="PANTHER" id="PTHR36776:SF1">
    <property type="entry name" value="EXPRESSED PROTEIN"/>
    <property type="match status" value="1"/>
</dbReference>
<dbReference type="HOGENOM" id="CLU_1698952_0_0_1"/>
<evidence type="ECO:0000256" key="1">
    <source>
        <dbReference type="SAM" id="SignalP"/>
    </source>
</evidence>
<dbReference type="RefSeq" id="XP_002182344.1">
    <property type="nucleotide sequence ID" value="XM_002182308.1"/>
</dbReference>
<dbReference type="PaxDb" id="2850-Phatr47833"/>
<proteinExistence type="predicted"/>
<feature type="signal peptide" evidence="1">
    <location>
        <begin position="1"/>
        <end position="21"/>
    </location>
</feature>
<keyword evidence="3" id="KW-1185">Reference proteome</keyword>
<protein>
    <submittedName>
        <fullName evidence="2">Uncharacterized protein</fullName>
    </submittedName>
</protein>
<dbReference type="InParanoid" id="B7G528"/>
<dbReference type="Proteomes" id="UP000000759">
    <property type="component" value="Chromosome 15"/>
</dbReference>
<dbReference type="eggNOG" id="ENOG502SBU5">
    <property type="taxonomic scope" value="Eukaryota"/>
</dbReference>
<feature type="chain" id="PRO_5002853003" evidence="1">
    <location>
        <begin position="22"/>
        <end position="155"/>
    </location>
</feature>
<dbReference type="GeneID" id="7202972"/>
<dbReference type="OrthoDB" id="41419at2759"/>
<gene>
    <name evidence="2" type="ORF">PHATRDRAFT_47833</name>
</gene>
<keyword evidence="1" id="KW-0732">Signal</keyword>
<evidence type="ECO:0000313" key="3">
    <source>
        <dbReference type="Proteomes" id="UP000000759"/>
    </source>
</evidence>
<name>B7G528_PHATC</name>
<evidence type="ECO:0000313" key="2">
    <source>
        <dbReference type="EMBL" id="EEC46245.1"/>
    </source>
</evidence>
<dbReference type="AlphaFoldDB" id="B7G528"/>
<reference evidence="3" key="2">
    <citation type="submission" date="2008-08" db="EMBL/GenBank/DDBJ databases">
        <authorList>
            <consortium name="Diatom Consortium"/>
            <person name="Grigoriev I."/>
            <person name="Grimwood J."/>
            <person name="Kuo A."/>
            <person name="Otillar R.P."/>
            <person name="Salamov A."/>
            <person name="Detter J.C."/>
            <person name="Lindquist E."/>
            <person name="Shapiro H."/>
            <person name="Lucas S."/>
            <person name="Glavina del Rio T."/>
            <person name="Pitluck S."/>
            <person name="Rokhsar D."/>
            <person name="Bowler C."/>
        </authorList>
    </citation>
    <scope>GENOME REANNOTATION</scope>
    <source>
        <strain evidence="3">CCAP 1055/1</strain>
    </source>
</reference>
<dbReference type="KEGG" id="pti:PHATRDRAFT_47833"/>
<dbReference type="PANTHER" id="PTHR36776">
    <property type="entry name" value="EXPRESSED PROTEIN"/>
    <property type="match status" value="1"/>
</dbReference>
<organism evidence="2 3">
    <name type="scientific">Phaeodactylum tricornutum (strain CCAP 1055/1)</name>
    <dbReference type="NCBI Taxonomy" id="556484"/>
    <lineage>
        <taxon>Eukaryota</taxon>
        <taxon>Sar</taxon>
        <taxon>Stramenopiles</taxon>
        <taxon>Ochrophyta</taxon>
        <taxon>Bacillariophyta</taxon>
        <taxon>Bacillariophyceae</taxon>
        <taxon>Bacillariophycidae</taxon>
        <taxon>Naviculales</taxon>
        <taxon>Phaeodactylaceae</taxon>
        <taxon>Phaeodactylum</taxon>
    </lineage>
</organism>
<sequence>MQSIFIFVLCLTALVLHSSHAWTISPHLLTNRRISTPTARAMVQSVSLETLSDNHEEIASELSGSVQRWLDAEWMEQEVHVRMAESCKRSYLDCRERGEADLMAVMVQVADDLTENWRQYDKDAFVNAWDVSNYVSDYLSAKTGIEGCECSSTIH</sequence>
<accession>B7G528</accession>
<dbReference type="EMBL" id="CM000617">
    <property type="protein sequence ID" value="EEC46245.1"/>
    <property type="molecule type" value="Genomic_DNA"/>
</dbReference>
<reference evidence="2 3" key="1">
    <citation type="journal article" date="2008" name="Nature">
        <title>The Phaeodactylum genome reveals the evolutionary history of diatom genomes.</title>
        <authorList>
            <person name="Bowler C."/>
            <person name="Allen A.E."/>
            <person name="Badger J.H."/>
            <person name="Grimwood J."/>
            <person name="Jabbari K."/>
            <person name="Kuo A."/>
            <person name="Maheswari U."/>
            <person name="Martens C."/>
            <person name="Maumus F."/>
            <person name="Otillar R.P."/>
            <person name="Rayko E."/>
            <person name="Salamov A."/>
            <person name="Vandepoele K."/>
            <person name="Beszteri B."/>
            <person name="Gruber A."/>
            <person name="Heijde M."/>
            <person name="Katinka M."/>
            <person name="Mock T."/>
            <person name="Valentin K."/>
            <person name="Verret F."/>
            <person name="Berges J.A."/>
            <person name="Brownlee C."/>
            <person name="Cadoret J.P."/>
            <person name="Chiovitti A."/>
            <person name="Choi C.J."/>
            <person name="Coesel S."/>
            <person name="De Martino A."/>
            <person name="Detter J.C."/>
            <person name="Durkin C."/>
            <person name="Falciatore A."/>
            <person name="Fournet J."/>
            <person name="Haruta M."/>
            <person name="Huysman M.J."/>
            <person name="Jenkins B.D."/>
            <person name="Jiroutova K."/>
            <person name="Jorgensen R.E."/>
            <person name="Joubert Y."/>
            <person name="Kaplan A."/>
            <person name="Kroger N."/>
            <person name="Kroth P.G."/>
            <person name="La Roche J."/>
            <person name="Lindquist E."/>
            <person name="Lommer M."/>
            <person name="Martin-Jezequel V."/>
            <person name="Lopez P.J."/>
            <person name="Lucas S."/>
            <person name="Mangogna M."/>
            <person name="McGinnis K."/>
            <person name="Medlin L.K."/>
            <person name="Montsant A."/>
            <person name="Oudot-Le Secq M.P."/>
            <person name="Napoli C."/>
            <person name="Obornik M."/>
            <person name="Parker M.S."/>
            <person name="Petit J.L."/>
            <person name="Porcel B.M."/>
            <person name="Poulsen N."/>
            <person name="Robison M."/>
            <person name="Rychlewski L."/>
            <person name="Rynearson T.A."/>
            <person name="Schmutz J."/>
            <person name="Shapiro H."/>
            <person name="Siaut M."/>
            <person name="Stanley M."/>
            <person name="Sussman M.R."/>
            <person name="Taylor A.R."/>
            <person name="Vardi A."/>
            <person name="von Dassow P."/>
            <person name="Vyverman W."/>
            <person name="Willis A."/>
            <person name="Wyrwicz L.S."/>
            <person name="Rokhsar D.S."/>
            <person name="Weissenbach J."/>
            <person name="Armbrust E.V."/>
            <person name="Green B.R."/>
            <person name="Van de Peer Y."/>
            <person name="Grigoriev I.V."/>
        </authorList>
    </citation>
    <scope>NUCLEOTIDE SEQUENCE [LARGE SCALE GENOMIC DNA]</scope>
    <source>
        <strain evidence="2 3">CCAP 1055/1</strain>
    </source>
</reference>